<dbReference type="PANTHER" id="PTHR23019">
    <property type="entry name" value="NUCLEAR PORE MEMBRANE GLYCOPROTEIN GP210-RELATED"/>
    <property type="match status" value="1"/>
</dbReference>
<comment type="caution">
    <text evidence="3">The sequence shown here is derived from an EMBL/GenBank/DDBJ whole genome shotgun (WGS) entry which is preliminary data.</text>
</comment>
<feature type="domain" description="BIG2" evidence="2">
    <location>
        <begin position="131"/>
        <end position="209"/>
    </location>
</feature>
<gene>
    <name evidence="3" type="ORF">C9I94_08435</name>
</gene>
<dbReference type="AlphaFoldDB" id="A0A2T3P7T2"/>
<organism evidence="3 4">
    <name type="scientific">Photobacterium swingsii</name>
    <dbReference type="NCBI Taxonomy" id="680026"/>
    <lineage>
        <taxon>Bacteria</taxon>
        <taxon>Pseudomonadati</taxon>
        <taxon>Pseudomonadota</taxon>
        <taxon>Gammaproteobacteria</taxon>
        <taxon>Vibrionales</taxon>
        <taxon>Vibrionaceae</taxon>
        <taxon>Photobacterium</taxon>
    </lineage>
</organism>
<evidence type="ECO:0000313" key="4">
    <source>
        <dbReference type="Proteomes" id="UP000240481"/>
    </source>
</evidence>
<dbReference type="PROSITE" id="PS51257">
    <property type="entry name" value="PROKAR_LIPOPROTEIN"/>
    <property type="match status" value="1"/>
</dbReference>
<dbReference type="InterPro" id="IPR003343">
    <property type="entry name" value="Big_2"/>
</dbReference>
<keyword evidence="4" id="KW-1185">Reference proteome</keyword>
<dbReference type="OrthoDB" id="5829735at2"/>
<protein>
    <recommendedName>
        <fullName evidence="2">BIG2 domain-containing protein</fullName>
    </recommendedName>
</protein>
<name>A0A2T3P7T2_9GAMM</name>
<dbReference type="Pfam" id="PF02368">
    <property type="entry name" value="Big_2"/>
    <property type="match status" value="4"/>
</dbReference>
<dbReference type="Gene3D" id="2.60.40.1080">
    <property type="match status" value="4"/>
</dbReference>
<feature type="domain" description="BIG2" evidence="2">
    <location>
        <begin position="37"/>
        <end position="119"/>
    </location>
</feature>
<feature type="chain" id="PRO_5015456083" description="BIG2 domain-containing protein" evidence="1">
    <location>
        <begin position="23"/>
        <end position="610"/>
    </location>
</feature>
<evidence type="ECO:0000256" key="1">
    <source>
        <dbReference type="SAM" id="SignalP"/>
    </source>
</evidence>
<feature type="domain" description="BIG2" evidence="2">
    <location>
        <begin position="215"/>
        <end position="299"/>
    </location>
</feature>
<proteinExistence type="predicted"/>
<sequence>MRKLLVLCSLIILGCNSGTSTSTSTSTATTNNIVSVEVSYENISGTSAANIPTQSSSPFSATAYFENKSKRDVTKEVNWLSSDPAVATINDTGVAKGIKEGTATIMALYKGLKSNAIDLSISEARLWRFNIDFSSDFSGDLPKGVSFPLTAMATYNDMSQKEATSDVVWHTSDPNIVSVDADGVVRGINLGKAIITATFNGKESNTLKVTVSDAVFTKIRIQPNESILHPIPVGFTQSMVVVGTLSDGVELELRDGIVWSVEDDAIATITNLGVVKAHNEGETTIGAQYGSIKSASLPIVTTTVSLGEIVLSAQRGVHHLPKGNKLQLQAIGTFSDGSKIDITSDTLWSSDDESIAIVSNSGAILGVNIGQASITATFANIQADFNIDVNRALTSFEIVTLGSSTSHSSKTVNSGDILVEDRDITLVYRGDDIEVFVQSEAQYVQASDAGHDFIVKRDQENNIVGFAGYVKVYRTSKEHMYDDSFYTTFFSANSTRSQADLGSNYSGELFYSALPKDEKPLTVKLGRVTLSLNEGDPACTVSGRDVYTCVDAEVNGQSFMSKLYDKNRRRQGDLFVKFYGDSGEFASGYIYEEAYQGNAKKVDVFILTKQ</sequence>
<dbReference type="EMBL" id="PYLZ01000004">
    <property type="protein sequence ID" value="PSW24832.1"/>
    <property type="molecule type" value="Genomic_DNA"/>
</dbReference>
<evidence type="ECO:0000259" key="2">
    <source>
        <dbReference type="SMART" id="SM00635"/>
    </source>
</evidence>
<dbReference type="SMART" id="SM00635">
    <property type="entry name" value="BID_2"/>
    <property type="match status" value="4"/>
</dbReference>
<dbReference type="PANTHER" id="PTHR23019:SF0">
    <property type="entry name" value="NUCLEAR PORE MEMBRANE GLYCOPROTEIN 210"/>
    <property type="match status" value="1"/>
</dbReference>
<feature type="domain" description="BIG2" evidence="2">
    <location>
        <begin position="305"/>
        <end position="388"/>
    </location>
</feature>
<dbReference type="RefSeq" id="WP_048897922.1">
    <property type="nucleotide sequence ID" value="NZ_AP024853.1"/>
</dbReference>
<accession>A0A2T3P7T2</accession>
<dbReference type="InterPro" id="IPR008964">
    <property type="entry name" value="Invasin/intimin_cell_adhesion"/>
</dbReference>
<feature type="signal peptide" evidence="1">
    <location>
        <begin position="1"/>
        <end position="22"/>
    </location>
</feature>
<dbReference type="SUPFAM" id="SSF49373">
    <property type="entry name" value="Invasin/intimin cell-adhesion fragments"/>
    <property type="match status" value="4"/>
</dbReference>
<dbReference type="InterPro" id="IPR045197">
    <property type="entry name" value="NUP210-like"/>
</dbReference>
<dbReference type="Proteomes" id="UP000240481">
    <property type="component" value="Unassembled WGS sequence"/>
</dbReference>
<reference evidence="3 4" key="1">
    <citation type="submission" date="2018-01" db="EMBL/GenBank/DDBJ databases">
        <title>Whole genome sequencing of Histamine producing bacteria.</title>
        <authorList>
            <person name="Butler K."/>
        </authorList>
    </citation>
    <scope>NUCLEOTIDE SEQUENCE [LARGE SCALE GENOMIC DNA]</scope>
    <source>
        <strain evidence="3 4">DSM 24669</strain>
    </source>
</reference>
<keyword evidence="1" id="KW-0732">Signal</keyword>
<evidence type="ECO:0000313" key="3">
    <source>
        <dbReference type="EMBL" id="PSW24832.1"/>
    </source>
</evidence>